<comment type="function">
    <text evidence="1">Is involved in generating a small heat-stable compound (Nod), an acylated oligomer of N-acetylglucosamine, that stimulates mitosis in various plant protoplasts.</text>
</comment>
<dbReference type="Gene3D" id="3.20.20.370">
    <property type="entry name" value="Glycoside hydrolase/deacetylase"/>
    <property type="match status" value="1"/>
</dbReference>
<dbReference type="AlphaFoldDB" id="A0A1C7D7Z8"/>
<evidence type="ECO:0000256" key="3">
    <source>
        <dbReference type="ARBA" id="ARBA00020071"/>
    </source>
</evidence>
<dbReference type="GO" id="GO:0016810">
    <property type="term" value="F:hydrolase activity, acting on carbon-nitrogen (but not peptide) bonds"/>
    <property type="evidence" value="ECO:0007669"/>
    <property type="project" value="InterPro"/>
</dbReference>
<sequence>MARLYFTIDTEYESGFTAKHGRDSRAANFDRAVACRMSDGEAGIFYQMDVFDRCGMKAVFFVDPMPAMLWGTGAIADIVEPIVTRGHEVQLHMHTEWLALAGDAAIVPDRGPNMKDYSQEEQCALLSYGRDVLEAAGAPRPKVFRAGNYGANDDTLRALAQLGFTHDSSHAPAIAGGACAIDLGPQHRSPLQREGVVEIPVSAIGCEESGLRHGQFTALGIHELKAMLAYAAASEHKDITLVSHSFELVSRSKNRINPLLCRRFEKFCEAVRDNPAVEAVTYAQHAPDVPPEGSETPAFPANRVHKALRLAEQAVSNALYGG</sequence>
<name>A0A1C7D7Z8_9SPHN</name>
<dbReference type="InterPro" id="IPR002509">
    <property type="entry name" value="NODB_dom"/>
</dbReference>
<proteinExistence type="inferred from homology"/>
<evidence type="ECO:0000313" key="6">
    <source>
        <dbReference type="EMBL" id="ANU07482.1"/>
    </source>
</evidence>
<dbReference type="SUPFAM" id="SSF88713">
    <property type="entry name" value="Glycoside hydrolase/deacetylase"/>
    <property type="match status" value="1"/>
</dbReference>
<keyword evidence="7" id="KW-1185">Reference proteome</keyword>
<dbReference type="Pfam" id="PF01522">
    <property type="entry name" value="Polysacc_deac_1"/>
    <property type="match status" value="1"/>
</dbReference>
<dbReference type="GO" id="GO:0005975">
    <property type="term" value="P:carbohydrate metabolic process"/>
    <property type="evidence" value="ECO:0007669"/>
    <property type="project" value="InterPro"/>
</dbReference>
<dbReference type="InterPro" id="IPR011330">
    <property type="entry name" value="Glyco_hydro/deAcase_b/a-brl"/>
</dbReference>
<evidence type="ECO:0000259" key="5">
    <source>
        <dbReference type="Pfam" id="PF01522"/>
    </source>
</evidence>
<evidence type="ECO:0000256" key="2">
    <source>
        <dbReference type="ARBA" id="ARBA00010973"/>
    </source>
</evidence>
<feature type="domain" description="NodB homology" evidence="5">
    <location>
        <begin position="48"/>
        <end position="165"/>
    </location>
</feature>
<dbReference type="EMBL" id="CP016545">
    <property type="protein sequence ID" value="ANU07482.1"/>
    <property type="molecule type" value="Genomic_DNA"/>
</dbReference>
<dbReference type="Proteomes" id="UP000092698">
    <property type="component" value="Chromosome"/>
</dbReference>
<dbReference type="OrthoDB" id="7419255at2"/>
<reference evidence="6 7" key="1">
    <citation type="submission" date="2016-07" db="EMBL/GenBank/DDBJ databases">
        <title>Complete genome sequence of Altererythrobacter namhicola JCM 16345T, containing esterase-encoding genes.</title>
        <authorList>
            <person name="Cheng H."/>
            <person name="Wu Y.-H."/>
            <person name="Jian S.-L."/>
            <person name="Huo Y.-Y."/>
            <person name="Wang C.-S."/>
            <person name="Xu X.-W."/>
        </authorList>
    </citation>
    <scope>NUCLEOTIDE SEQUENCE [LARGE SCALE GENOMIC DNA]</scope>
    <source>
        <strain evidence="6 7">JCM 16345</strain>
    </source>
</reference>
<evidence type="ECO:0000313" key="7">
    <source>
        <dbReference type="Proteomes" id="UP000092698"/>
    </source>
</evidence>
<evidence type="ECO:0000256" key="1">
    <source>
        <dbReference type="ARBA" id="ARBA00003236"/>
    </source>
</evidence>
<accession>A0A1C7D7Z8</accession>
<dbReference type="PATRIC" id="fig|645517.4.peg.1168"/>
<organism evidence="6 7">
    <name type="scientific">Paraurantiacibacter namhicola</name>
    <dbReference type="NCBI Taxonomy" id="645517"/>
    <lineage>
        <taxon>Bacteria</taxon>
        <taxon>Pseudomonadati</taxon>
        <taxon>Pseudomonadota</taxon>
        <taxon>Alphaproteobacteria</taxon>
        <taxon>Sphingomonadales</taxon>
        <taxon>Erythrobacteraceae</taxon>
        <taxon>Paraurantiacibacter</taxon>
    </lineage>
</organism>
<evidence type="ECO:0000256" key="4">
    <source>
        <dbReference type="ARBA" id="ARBA00032976"/>
    </source>
</evidence>
<dbReference type="KEGG" id="anh:A6F65_01175"/>
<gene>
    <name evidence="6" type="ORF">A6F65_01175</name>
</gene>
<dbReference type="RefSeq" id="WP_067790173.1">
    <property type="nucleotide sequence ID" value="NZ_CP016545.1"/>
</dbReference>
<protein>
    <recommendedName>
        <fullName evidence="3">Chitooligosaccharide deacetylase</fullName>
    </recommendedName>
    <alternativeName>
        <fullName evidence="4">Nodulation protein B</fullName>
    </alternativeName>
</protein>
<comment type="similarity">
    <text evidence="2">Belongs to the polysaccharide deacetylase family.</text>
</comment>
<dbReference type="STRING" id="645517.A6F65_01175"/>